<keyword evidence="1" id="KW-0812">Transmembrane</keyword>
<dbReference type="InterPro" id="IPR009500">
    <property type="entry name" value="DUF1118"/>
</dbReference>
<feature type="signal peptide" evidence="2">
    <location>
        <begin position="1"/>
        <end position="15"/>
    </location>
</feature>
<name>A0A7S0HKP1_9EUKA</name>
<reference evidence="3" key="1">
    <citation type="submission" date="2021-01" db="EMBL/GenBank/DDBJ databases">
        <authorList>
            <person name="Corre E."/>
            <person name="Pelletier E."/>
            <person name="Niang G."/>
            <person name="Scheremetjew M."/>
            <person name="Finn R."/>
            <person name="Kale V."/>
            <person name="Holt S."/>
            <person name="Cochrane G."/>
            <person name="Meng A."/>
            <person name="Brown T."/>
            <person name="Cohen L."/>
        </authorList>
    </citation>
    <scope>NUCLEOTIDE SEQUENCE</scope>
    <source>
        <strain evidence="3">CCMP1374</strain>
    </source>
</reference>
<evidence type="ECO:0000256" key="1">
    <source>
        <dbReference type="SAM" id="Phobius"/>
    </source>
</evidence>
<sequence>MALVASLFAFAYVQPLVPLSGRSAVTRSSVTQMGGAGAPAGTSGKYLSFDNDGVFTGNPNRGKKPPLKVLTRLESLGLLTSLSESGLLSGAESAGLFSKLEAAGAFSTAEKFLPLADKLNVFGLLESLLLVDSSALLLGAVALLVGEVGLITVIPDDNTALVALQAVTGVAAGAGAATLFGASALFGTLQSKN</sequence>
<feature type="transmembrane region" description="Helical" evidence="1">
    <location>
        <begin position="161"/>
        <end position="186"/>
    </location>
</feature>
<feature type="transmembrane region" description="Helical" evidence="1">
    <location>
        <begin position="135"/>
        <end position="154"/>
    </location>
</feature>
<dbReference type="AlphaFoldDB" id="A0A7S0HKP1"/>
<keyword evidence="1" id="KW-0472">Membrane</keyword>
<accession>A0A7S0HKP1</accession>
<keyword evidence="2" id="KW-0732">Signal</keyword>
<dbReference type="Pfam" id="PF06549">
    <property type="entry name" value="DUF1118"/>
    <property type="match status" value="1"/>
</dbReference>
<protein>
    <recommendedName>
        <fullName evidence="4">Ribophorin-2</fullName>
    </recommendedName>
</protein>
<evidence type="ECO:0008006" key="4">
    <source>
        <dbReference type="Google" id="ProtNLM"/>
    </source>
</evidence>
<evidence type="ECO:0000313" key="3">
    <source>
        <dbReference type="EMBL" id="CAD8487878.1"/>
    </source>
</evidence>
<organism evidence="3">
    <name type="scientific">Phaeocystis antarctica</name>
    <dbReference type="NCBI Taxonomy" id="33657"/>
    <lineage>
        <taxon>Eukaryota</taxon>
        <taxon>Haptista</taxon>
        <taxon>Haptophyta</taxon>
        <taxon>Prymnesiophyceae</taxon>
        <taxon>Phaeocystales</taxon>
        <taxon>Phaeocystaceae</taxon>
        <taxon>Phaeocystis</taxon>
    </lineage>
</organism>
<proteinExistence type="predicted"/>
<feature type="chain" id="PRO_5030582732" description="Ribophorin-2" evidence="2">
    <location>
        <begin position="16"/>
        <end position="193"/>
    </location>
</feature>
<keyword evidence="1" id="KW-1133">Transmembrane helix</keyword>
<dbReference type="EMBL" id="HBEP01017749">
    <property type="protein sequence ID" value="CAD8487878.1"/>
    <property type="molecule type" value="Transcribed_RNA"/>
</dbReference>
<gene>
    <name evidence="3" type="ORF">PANT1444_LOCUS10007</name>
</gene>
<evidence type="ECO:0000256" key="2">
    <source>
        <dbReference type="SAM" id="SignalP"/>
    </source>
</evidence>